<organism evidence="1 2">
    <name type="scientific">Pelobates cultripes</name>
    <name type="common">Western spadefoot toad</name>
    <dbReference type="NCBI Taxonomy" id="61616"/>
    <lineage>
        <taxon>Eukaryota</taxon>
        <taxon>Metazoa</taxon>
        <taxon>Chordata</taxon>
        <taxon>Craniata</taxon>
        <taxon>Vertebrata</taxon>
        <taxon>Euteleostomi</taxon>
        <taxon>Amphibia</taxon>
        <taxon>Batrachia</taxon>
        <taxon>Anura</taxon>
        <taxon>Pelobatoidea</taxon>
        <taxon>Pelobatidae</taxon>
        <taxon>Pelobates</taxon>
    </lineage>
</organism>
<proteinExistence type="predicted"/>
<protein>
    <submittedName>
        <fullName evidence="1">Uncharacterized protein</fullName>
    </submittedName>
</protein>
<sequence length="142" mass="16481">MASPFFKPRERIWCLNESLLLEDEVRTGVREALIDYFKENTNLDTAWTNLWESHNNVIQGVLISIGANKKKARSEQIRNILDKIAIVDLRHKQTLAETDLSEFLSIRKDLASLNTQQHFSMLQKSRRFFCELSNKCGRLLAS</sequence>
<accession>A0AAD1R234</accession>
<evidence type="ECO:0000313" key="2">
    <source>
        <dbReference type="Proteomes" id="UP001295444"/>
    </source>
</evidence>
<gene>
    <name evidence="1" type="ORF">PECUL_23A011714</name>
</gene>
<keyword evidence="2" id="KW-1185">Reference proteome</keyword>
<dbReference type="Proteomes" id="UP001295444">
    <property type="component" value="Chromosome 01"/>
</dbReference>
<dbReference type="EMBL" id="OW240912">
    <property type="protein sequence ID" value="CAH2222339.1"/>
    <property type="molecule type" value="Genomic_DNA"/>
</dbReference>
<name>A0AAD1R234_PELCU</name>
<reference evidence="1" key="1">
    <citation type="submission" date="2022-03" db="EMBL/GenBank/DDBJ databases">
        <authorList>
            <person name="Alioto T."/>
            <person name="Alioto T."/>
            <person name="Gomez Garrido J."/>
        </authorList>
    </citation>
    <scope>NUCLEOTIDE SEQUENCE</scope>
</reference>
<dbReference type="AlphaFoldDB" id="A0AAD1R234"/>
<evidence type="ECO:0000313" key="1">
    <source>
        <dbReference type="EMBL" id="CAH2222339.1"/>
    </source>
</evidence>